<accession>A0A246JMQ2</accession>
<comment type="caution">
    <text evidence="1">The sequence shown here is derived from an EMBL/GenBank/DDBJ whole genome shotgun (WGS) entry which is preliminary data.</text>
</comment>
<protein>
    <submittedName>
        <fullName evidence="1">Bacteriocin-protection protein</fullName>
    </submittedName>
</protein>
<proteinExistence type="predicted"/>
<gene>
    <name evidence="1" type="ORF">CDN99_03015</name>
</gene>
<name>A0A246JMQ2_9BURK</name>
<dbReference type="EMBL" id="NIOF01000001">
    <property type="protein sequence ID" value="OWQ93459.1"/>
    <property type="molecule type" value="Genomic_DNA"/>
</dbReference>
<evidence type="ECO:0000313" key="1">
    <source>
        <dbReference type="EMBL" id="OWQ93459.1"/>
    </source>
</evidence>
<dbReference type="OrthoDB" id="9796999at2"/>
<dbReference type="RefSeq" id="WP_088382604.1">
    <property type="nucleotide sequence ID" value="NZ_NIOF01000001.1"/>
</dbReference>
<evidence type="ECO:0000313" key="2">
    <source>
        <dbReference type="Proteomes" id="UP000197468"/>
    </source>
</evidence>
<dbReference type="AlphaFoldDB" id="A0A246JMQ2"/>
<dbReference type="Proteomes" id="UP000197468">
    <property type="component" value="Unassembled WGS sequence"/>
</dbReference>
<sequence length="189" mass="21557">MAARTPIFFATPADFRDWLDQHAATASELVVGFHKRATGAPSIDWPESVDEALCHGWIDCVRTRIDDKTYKIRFTPRRAGSIWSAVNIGRVEALLAQGRMKPAGLAAFEARLEHKSRVYSFEQPKELVELTPSHEVIFMRHADAWAFFQKQPDGYRRTSIWHILSAKKPETQLARLDRLIEASARGERL</sequence>
<organism evidence="1 2">
    <name type="scientific">Roseateles aquatilis</name>
    <dbReference type="NCBI Taxonomy" id="431061"/>
    <lineage>
        <taxon>Bacteria</taxon>
        <taxon>Pseudomonadati</taxon>
        <taxon>Pseudomonadota</taxon>
        <taxon>Betaproteobacteria</taxon>
        <taxon>Burkholderiales</taxon>
        <taxon>Sphaerotilaceae</taxon>
        <taxon>Roseateles</taxon>
    </lineage>
</organism>
<dbReference type="Pfam" id="PF13376">
    <property type="entry name" value="OmdA"/>
    <property type="match status" value="1"/>
</dbReference>
<keyword evidence="2" id="KW-1185">Reference proteome</keyword>
<reference evidence="1 2" key="1">
    <citation type="journal article" date="2008" name="Int. J. Syst. Evol. Microbiol.">
        <title>Description of Roseateles aquatilis sp. nov. and Roseateles terrae sp. nov., in the class Betaproteobacteria, and emended description of the genus Roseateles.</title>
        <authorList>
            <person name="Gomila M."/>
            <person name="Bowien B."/>
            <person name="Falsen E."/>
            <person name="Moore E.R."/>
            <person name="Lalucat J."/>
        </authorList>
    </citation>
    <scope>NUCLEOTIDE SEQUENCE [LARGE SCALE GENOMIC DNA]</scope>
    <source>
        <strain evidence="1 2">CCUG 48205</strain>
    </source>
</reference>